<feature type="transmembrane region" description="Helical" evidence="1">
    <location>
        <begin position="6"/>
        <end position="28"/>
    </location>
</feature>
<dbReference type="Proteomes" id="UP000199019">
    <property type="component" value="Unassembled WGS sequence"/>
</dbReference>
<keyword evidence="1" id="KW-1133">Transmembrane helix</keyword>
<evidence type="ECO:0000313" key="3">
    <source>
        <dbReference type="Proteomes" id="UP000199019"/>
    </source>
</evidence>
<dbReference type="Pfam" id="PF10724">
    <property type="entry name" value="DUF2516"/>
    <property type="match status" value="1"/>
</dbReference>
<dbReference type="RefSeq" id="WP_091758432.1">
    <property type="nucleotide sequence ID" value="NZ_FOHB01000004.1"/>
</dbReference>
<evidence type="ECO:0008006" key="4">
    <source>
        <dbReference type="Google" id="ProtNLM"/>
    </source>
</evidence>
<feature type="transmembrane region" description="Helical" evidence="1">
    <location>
        <begin position="48"/>
        <end position="65"/>
    </location>
</feature>
<evidence type="ECO:0000313" key="2">
    <source>
        <dbReference type="EMBL" id="SES22294.1"/>
    </source>
</evidence>
<reference evidence="3" key="1">
    <citation type="submission" date="2016-10" db="EMBL/GenBank/DDBJ databases">
        <authorList>
            <person name="Varghese N."/>
            <person name="Submissions S."/>
        </authorList>
    </citation>
    <scope>NUCLEOTIDE SEQUENCE [LARGE SCALE GENOMIC DNA]</scope>
    <source>
        <strain evidence="3">CGMCC 1.6963</strain>
    </source>
</reference>
<evidence type="ECO:0000256" key="1">
    <source>
        <dbReference type="SAM" id="Phobius"/>
    </source>
</evidence>
<name>A0A1H9VL66_9MICO</name>
<accession>A0A1H9VL66</accession>
<keyword evidence="1" id="KW-0812">Transmembrane</keyword>
<dbReference type="InterPro" id="IPR019662">
    <property type="entry name" value="DUF2516"/>
</dbReference>
<dbReference type="OrthoDB" id="4774469at2"/>
<keyword evidence="3" id="KW-1185">Reference proteome</keyword>
<dbReference type="AlphaFoldDB" id="A0A1H9VL66"/>
<proteinExistence type="predicted"/>
<dbReference type="STRING" id="587636.SAMN05216199_2403"/>
<organism evidence="2 3">
    <name type="scientific">Pedococcus cremeus</name>
    <dbReference type="NCBI Taxonomy" id="587636"/>
    <lineage>
        <taxon>Bacteria</taxon>
        <taxon>Bacillati</taxon>
        <taxon>Actinomycetota</taxon>
        <taxon>Actinomycetes</taxon>
        <taxon>Micrococcales</taxon>
        <taxon>Intrasporangiaceae</taxon>
        <taxon>Pedococcus</taxon>
    </lineage>
</organism>
<sequence>MNLIGSAQSTVTLILGVAALALEVFAFIDALRHRPDAYVAAGKRTKQFWLIVTGIAALVGFVFVFSPLNLLGILAVVGAAIYLADVRPALQQVSGRGRGSSQGPYGPW</sequence>
<gene>
    <name evidence="2" type="ORF">SAMN05216199_2403</name>
</gene>
<keyword evidence="1" id="KW-0472">Membrane</keyword>
<protein>
    <recommendedName>
        <fullName evidence="4">DUF2516 family protein</fullName>
    </recommendedName>
</protein>
<dbReference type="EMBL" id="FOHB01000004">
    <property type="protein sequence ID" value="SES22294.1"/>
    <property type="molecule type" value="Genomic_DNA"/>
</dbReference>